<keyword evidence="1" id="KW-0472">Membrane</keyword>
<feature type="transmembrane region" description="Helical" evidence="1">
    <location>
        <begin position="37"/>
        <end position="55"/>
    </location>
</feature>
<organism evidence="2">
    <name type="scientific">viral metagenome</name>
    <dbReference type="NCBI Taxonomy" id="1070528"/>
    <lineage>
        <taxon>unclassified sequences</taxon>
        <taxon>metagenomes</taxon>
        <taxon>organismal metagenomes</taxon>
    </lineage>
</organism>
<evidence type="ECO:0000256" key="1">
    <source>
        <dbReference type="SAM" id="Phobius"/>
    </source>
</evidence>
<sequence length="141" mass="15667">MEARVTYGITAVTLLTLFIIVFFVIPKYVPADQQEDATHWSMVAYSALLFLMTSLKTEFDAMSISMVILFILIIALQTSGVYWWIPKYVSAGAQANVTHWMIIGSSMAILLMGVVFTPVWKQGISGVNLIGDISSGGRRRR</sequence>
<reference evidence="2" key="1">
    <citation type="journal article" date="2020" name="Nature">
        <title>Giant virus diversity and host interactions through global metagenomics.</title>
        <authorList>
            <person name="Schulz F."/>
            <person name="Roux S."/>
            <person name="Paez-Espino D."/>
            <person name="Jungbluth S."/>
            <person name="Walsh D.A."/>
            <person name="Denef V.J."/>
            <person name="McMahon K.D."/>
            <person name="Konstantinidis K.T."/>
            <person name="Eloe-Fadrosh E.A."/>
            <person name="Kyrpides N.C."/>
            <person name="Woyke T."/>
        </authorList>
    </citation>
    <scope>NUCLEOTIDE SEQUENCE</scope>
    <source>
        <strain evidence="2">GVMAG-S-3300002307-41</strain>
    </source>
</reference>
<protein>
    <submittedName>
        <fullName evidence="2">Uncharacterized protein</fullName>
    </submittedName>
</protein>
<name>A0A6C0KCZ6_9ZZZZ</name>
<feature type="transmembrane region" description="Helical" evidence="1">
    <location>
        <begin position="97"/>
        <end position="120"/>
    </location>
</feature>
<proteinExistence type="predicted"/>
<dbReference type="EMBL" id="MN740866">
    <property type="protein sequence ID" value="QHU15579.1"/>
    <property type="molecule type" value="Genomic_DNA"/>
</dbReference>
<accession>A0A6C0KCZ6</accession>
<keyword evidence="1" id="KW-1133">Transmembrane helix</keyword>
<dbReference type="AlphaFoldDB" id="A0A6C0KCZ6"/>
<evidence type="ECO:0000313" key="2">
    <source>
        <dbReference type="EMBL" id="QHU15579.1"/>
    </source>
</evidence>
<feature type="transmembrane region" description="Helical" evidence="1">
    <location>
        <begin position="7"/>
        <end position="25"/>
    </location>
</feature>
<keyword evidence="1" id="KW-0812">Transmembrane</keyword>
<feature type="transmembrane region" description="Helical" evidence="1">
    <location>
        <begin position="67"/>
        <end position="85"/>
    </location>
</feature>